<evidence type="ECO:0000313" key="7">
    <source>
        <dbReference type="EMBL" id="KAF9526662.1"/>
    </source>
</evidence>
<name>A0A9P6ECY4_9AGAR</name>
<dbReference type="Proteomes" id="UP000807306">
    <property type="component" value="Unassembled WGS sequence"/>
</dbReference>
<comment type="subcellular location">
    <subcellularLocation>
        <location evidence="1">Membrane</location>
        <topology evidence="1">Single-pass type II membrane protein</topology>
    </subcellularLocation>
</comment>
<dbReference type="EMBL" id="MU157869">
    <property type="protein sequence ID" value="KAF9526662.1"/>
    <property type="molecule type" value="Genomic_DNA"/>
</dbReference>
<evidence type="ECO:0000256" key="5">
    <source>
        <dbReference type="ARBA" id="ARBA00023136"/>
    </source>
</evidence>
<accession>A0A9P6ECY4</accession>
<comment type="caution">
    <text evidence="7">The sequence shown here is derived from an EMBL/GenBank/DDBJ whole genome shotgun (WGS) entry which is preliminary data.</text>
</comment>
<dbReference type="Pfam" id="PF13896">
    <property type="entry name" value="Glyco_transf_49"/>
    <property type="match status" value="2"/>
</dbReference>
<dbReference type="GO" id="GO:0016020">
    <property type="term" value="C:membrane"/>
    <property type="evidence" value="ECO:0007669"/>
    <property type="project" value="UniProtKB-SubCell"/>
</dbReference>
<proteinExistence type="predicted"/>
<keyword evidence="3" id="KW-0735">Signal-anchor</keyword>
<dbReference type="OrthoDB" id="411524at2759"/>
<evidence type="ECO:0000256" key="6">
    <source>
        <dbReference type="ARBA" id="ARBA00023180"/>
    </source>
</evidence>
<evidence type="ECO:0000313" key="8">
    <source>
        <dbReference type="Proteomes" id="UP000807306"/>
    </source>
</evidence>
<reference evidence="7" key="1">
    <citation type="submission" date="2020-11" db="EMBL/GenBank/DDBJ databases">
        <authorList>
            <consortium name="DOE Joint Genome Institute"/>
            <person name="Ahrendt S."/>
            <person name="Riley R."/>
            <person name="Andreopoulos W."/>
            <person name="Labutti K."/>
            <person name="Pangilinan J."/>
            <person name="Ruiz-Duenas F.J."/>
            <person name="Barrasa J.M."/>
            <person name="Sanchez-Garcia M."/>
            <person name="Camarero S."/>
            <person name="Miyauchi S."/>
            <person name="Serrano A."/>
            <person name="Linde D."/>
            <person name="Babiker R."/>
            <person name="Drula E."/>
            <person name="Ayuso-Fernandez I."/>
            <person name="Pacheco R."/>
            <person name="Padilla G."/>
            <person name="Ferreira P."/>
            <person name="Barriuso J."/>
            <person name="Kellner H."/>
            <person name="Castanera R."/>
            <person name="Alfaro M."/>
            <person name="Ramirez L."/>
            <person name="Pisabarro A.G."/>
            <person name="Kuo A."/>
            <person name="Tritt A."/>
            <person name="Lipzen A."/>
            <person name="He G."/>
            <person name="Yan M."/>
            <person name="Ng V."/>
            <person name="Cullen D."/>
            <person name="Martin F."/>
            <person name="Rosso M.-N."/>
            <person name="Henrissat B."/>
            <person name="Hibbett D."/>
            <person name="Martinez A.T."/>
            <person name="Grigoriev I.V."/>
        </authorList>
    </citation>
    <scope>NUCLEOTIDE SEQUENCE</scope>
    <source>
        <strain evidence="7">CBS 506.95</strain>
    </source>
</reference>
<evidence type="ECO:0000256" key="2">
    <source>
        <dbReference type="ARBA" id="ARBA00022692"/>
    </source>
</evidence>
<keyword evidence="4" id="KW-1133">Transmembrane helix</keyword>
<organism evidence="7 8">
    <name type="scientific">Crepidotus variabilis</name>
    <dbReference type="NCBI Taxonomy" id="179855"/>
    <lineage>
        <taxon>Eukaryota</taxon>
        <taxon>Fungi</taxon>
        <taxon>Dikarya</taxon>
        <taxon>Basidiomycota</taxon>
        <taxon>Agaricomycotina</taxon>
        <taxon>Agaricomycetes</taxon>
        <taxon>Agaricomycetidae</taxon>
        <taxon>Agaricales</taxon>
        <taxon>Agaricineae</taxon>
        <taxon>Crepidotaceae</taxon>
        <taxon>Crepidotus</taxon>
    </lineage>
</organism>
<dbReference type="PANTHER" id="PTHR12270:SF25">
    <property type="entry name" value="GLYCOSYLTRANSFERASE-LIKE PROTEIN LARGE"/>
    <property type="match status" value="1"/>
</dbReference>
<dbReference type="InterPro" id="IPR051292">
    <property type="entry name" value="Xyl/GlcA_transferase"/>
</dbReference>
<evidence type="ECO:0000256" key="1">
    <source>
        <dbReference type="ARBA" id="ARBA00004606"/>
    </source>
</evidence>
<keyword evidence="8" id="KW-1185">Reference proteome</keyword>
<protein>
    <submittedName>
        <fullName evidence="7">Glycosyltransferase family 49 protein</fullName>
    </submittedName>
</protein>
<keyword evidence="6" id="KW-0325">Glycoprotein</keyword>
<sequence length="316" mass="36863">MLTKAFAGSMRPSNIIPYFYRAQGAMDEEQVTVATLITSNRFEVFERLVEKYQGPVSVTVHIKDMGEHVQVVLDTLHKMYTSSPLVATYVDVHLVVDNFDRQFNTWRNIARMFARTQYIMMLDIDFYPCTDFRNLLKQGRNPDSPVNQTMLEMVRDGRAALVIPAFEYRDFEAGRRYRDFPTKKTGLLPLTKNKKITMFHASWGPGHNSSDYDRFYTSPPGEIYKVIQYQSAYEPYVIFKRDGPPVCDERFVGYGGNKAACLFEMYLAGVSYYVLADHFMIHQNHLYEETARRNERNHNRKVYADFKEETCIRCVT</sequence>
<dbReference type="AlphaFoldDB" id="A0A9P6ECY4"/>
<keyword evidence="5" id="KW-0472">Membrane</keyword>
<keyword evidence="2" id="KW-0812">Transmembrane</keyword>
<dbReference type="GO" id="GO:0035269">
    <property type="term" value="P:protein O-linked glycosylation via mannose"/>
    <property type="evidence" value="ECO:0007669"/>
    <property type="project" value="TreeGrafter"/>
</dbReference>
<evidence type="ECO:0000256" key="3">
    <source>
        <dbReference type="ARBA" id="ARBA00022968"/>
    </source>
</evidence>
<dbReference type="GO" id="GO:0042285">
    <property type="term" value="F:xylosyltransferase activity"/>
    <property type="evidence" value="ECO:0007669"/>
    <property type="project" value="TreeGrafter"/>
</dbReference>
<gene>
    <name evidence="7" type="ORF">CPB83DRAFT_870354</name>
</gene>
<dbReference type="PANTHER" id="PTHR12270">
    <property type="entry name" value="GLYCOSYLTRANSFERASE-RELATED"/>
    <property type="match status" value="1"/>
</dbReference>
<dbReference type="GO" id="GO:0015020">
    <property type="term" value="F:glucuronosyltransferase activity"/>
    <property type="evidence" value="ECO:0007669"/>
    <property type="project" value="TreeGrafter"/>
</dbReference>
<evidence type="ECO:0000256" key="4">
    <source>
        <dbReference type="ARBA" id="ARBA00022989"/>
    </source>
</evidence>